<accession>A0A2P6QHT8</accession>
<dbReference type="EMBL" id="PDCK01000043">
    <property type="protein sequence ID" value="PRQ33740.1"/>
    <property type="molecule type" value="Genomic_DNA"/>
</dbReference>
<dbReference type="AlphaFoldDB" id="A0A2P6QHT8"/>
<dbReference type="Gramene" id="PRQ33740">
    <property type="protein sequence ID" value="PRQ33740"/>
    <property type="gene ID" value="RchiOBHm_Chr5g0061001"/>
</dbReference>
<keyword evidence="2" id="KW-1185">Reference proteome</keyword>
<evidence type="ECO:0000313" key="2">
    <source>
        <dbReference type="Proteomes" id="UP000238479"/>
    </source>
</evidence>
<gene>
    <name evidence="1" type="ORF">RchiOBHm_Chr5g0061001</name>
</gene>
<sequence>MTCRCSDLRCCRSFSRHSSFRIMNPHVATKTLISLKRPVANFAHMLFAILHCSFFSTSRSTSSQLSTKPRFTHFYTRITLCILGTKHRFTHFYTRITLCSILSTKPRFTHFQTRTTLCSILGTKPRFTYFHTRTSRSATFTIPAESLRCL</sequence>
<organism evidence="1 2">
    <name type="scientific">Rosa chinensis</name>
    <name type="common">China rose</name>
    <dbReference type="NCBI Taxonomy" id="74649"/>
    <lineage>
        <taxon>Eukaryota</taxon>
        <taxon>Viridiplantae</taxon>
        <taxon>Streptophyta</taxon>
        <taxon>Embryophyta</taxon>
        <taxon>Tracheophyta</taxon>
        <taxon>Spermatophyta</taxon>
        <taxon>Magnoliopsida</taxon>
        <taxon>eudicotyledons</taxon>
        <taxon>Gunneridae</taxon>
        <taxon>Pentapetalae</taxon>
        <taxon>rosids</taxon>
        <taxon>fabids</taxon>
        <taxon>Rosales</taxon>
        <taxon>Rosaceae</taxon>
        <taxon>Rosoideae</taxon>
        <taxon>Rosoideae incertae sedis</taxon>
        <taxon>Rosa</taxon>
    </lineage>
</organism>
<dbReference type="Proteomes" id="UP000238479">
    <property type="component" value="Chromosome 5"/>
</dbReference>
<name>A0A2P6QHT8_ROSCH</name>
<proteinExistence type="predicted"/>
<protein>
    <submittedName>
        <fullName evidence="1">Uncharacterized protein</fullName>
    </submittedName>
</protein>
<comment type="caution">
    <text evidence="1">The sequence shown here is derived from an EMBL/GenBank/DDBJ whole genome shotgun (WGS) entry which is preliminary data.</text>
</comment>
<evidence type="ECO:0000313" key="1">
    <source>
        <dbReference type="EMBL" id="PRQ33740.1"/>
    </source>
</evidence>
<reference evidence="1 2" key="1">
    <citation type="journal article" date="2018" name="Nat. Genet.">
        <title>The Rosa genome provides new insights in the design of modern roses.</title>
        <authorList>
            <person name="Bendahmane M."/>
        </authorList>
    </citation>
    <scope>NUCLEOTIDE SEQUENCE [LARGE SCALE GENOMIC DNA]</scope>
    <source>
        <strain evidence="2">cv. Old Blush</strain>
    </source>
</reference>